<accession>A0A328TUX7</accession>
<comment type="caution">
    <text evidence="1">The sequence shown here is derived from an EMBL/GenBank/DDBJ whole genome shotgun (WGS) entry which is preliminary data.</text>
</comment>
<evidence type="ECO:0000313" key="2">
    <source>
        <dbReference type="Proteomes" id="UP000249260"/>
    </source>
</evidence>
<evidence type="ECO:0000313" key="1">
    <source>
        <dbReference type="EMBL" id="RAP74150.1"/>
    </source>
</evidence>
<organism evidence="1 2">
    <name type="scientific">Paenibacillus montanisoli</name>
    <dbReference type="NCBI Taxonomy" id="2081970"/>
    <lineage>
        <taxon>Bacteria</taxon>
        <taxon>Bacillati</taxon>
        <taxon>Bacillota</taxon>
        <taxon>Bacilli</taxon>
        <taxon>Bacillales</taxon>
        <taxon>Paenibacillaceae</taxon>
        <taxon>Paenibacillus</taxon>
    </lineage>
</organism>
<evidence type="ECO:0008006" key="3">
    <source>
        <dbReference type="Google" id="ProtNLM"/>
    </source>
</evidence>
<protein>
    <recommendedName>
        <fullName evidence="3">DUF2642 domain-containing protein</fullName>
    </recommendedName>
</protein>
<dbReference type="OrthoDB" id="2716151at2"/>
<dbReference type="RefSeq" id="WP_112884938.1">
    <property type="nucleotide sequence ID" value="NZ_QLUW01000005.1"/>
</dbReference>
<keyword evidence="2" id="KW-1185">Reference proteome</keyword>
<sequence>MNELLPYLAENMIVEVTGKQLLPGKLVDVGPDILVLYHQDRYLYIPTAHVYSLKPDAVGSDDSIGGTDEPSVLLHTDPITLSSVLQEAKGLFVEIYVSGSKPIHGYLHGIMNDFLVIHSPIYNAVYVSTRHMKWLIPYPTSHIPYARSVDKMSMKPLAPVGAGSFEDLCKKEEGNMVVMDVGGQTAKLGVIKKVNSGIIDFIDANGSNKLINVHHVKTMYAPK</sequence>
<dbReference type="Proteomes" id="UP000249260">
    <property type="component" value="Unassembled WGS sequence"/>
</dbReference>
<gene>
    <name evidence="1" type="ORF">DL346_24080</name>
</gene>
<name>A0A328TUX7_9BACL</name>
<proteinExistence type="predicted"/>
<dbReference type="AlphaFoldDB" id="A0A328TUX7"/>
<dbReference type="EMBL" id="QLUW01000005">
    <property type="protein sequence ID" value="RAP74150.1"/>
    <property type="molecule type" value="Genomic_DNA"/>
</dbReference>
<reference evidence="1 2" key="1">
    <citation type="submission" date="2018-06" db="EMBL/GenBank/DDBJ databases">
        <title>Paenibacillus montanisoli sp. nov., isolated from mountain area soil.</title>
        <authorList>
            <person name="Wu M."/>
        </authorList>
    </citation>
    <scope>NUCLEOTIDE SEQUENCE [LARGE SCALE GENOMIC DNA]</scope>
    <source>
        <strain evidence="1 2">RA17</strain>
    </source>
</reference>